<dbReference type="InterPro" id="IPR004006">
    <property type="entry name" value="DhaK_dom"/>
</dbReference>
<sequence>MNHTAAKHILNTPETLVTESLQGLCYTNPNIRILEKEKVVYYTNVDEMASKQVTLVSGGGSGHEPGYASFVGNGGLAASVSGHVFASPSSSQVLAAIQRVQSPHGTLVIIMNYTGDCLNFGLAVERAKALGIKVELIAVGDDISVGKTKGGKVGRRGMAATALAVKLAGALASRGASLEKVKEMVQHVIENAATLGVAFDHCHVPGSSSFSCLAPNELEIGMGIHNENGFLKTDMMSAKDLVNKMMHMLLDQDDEDRSYLNLDTDKKNSIIMLVNNLGGIAQLELSLAVKEAVDYVLHMPYLHLERVLVGPFVTSLNMPGFSITLLSVKDHMMLDLLDQPISIPGWPSAPAVSFSTEILGNPSKLKKTEHTVDDFMGQVSDPDVMEAAIRGAAEAVIEAEPRITDYDTVLGDGDCGQTLKTAAQAILSDLSSYNLNSAPKTVLGMADTIEQSVGGTSSAIYCIFLNALAGGLLKHAKPAVDASVWVAAARHALATLMTYTKARVGDRTLMDTLCPFIETLNTPGNNLSEAVEAARKGAQSTTHLAAQLGRSSYLSNDQVLGADIPDPGAYGLAQLLAGMFQHV</sequence>
<dbReference type="FunFam" id="3.30.1180.20:FF:000001">
    <property type="entry name" value="Dihydroxyacetone kinase 1"/>
    <property type="match status" value="1"/>
</dbReference>
<dbReference type="SMART" id="SM01120">
    <property type="entry name" value="Dak2"/>
    <property type="match status" value="1"/>
</dbReference>
<dbReference type="GO" id="GO:0050354">
    <property type="term" value="F:triokinase activity"/>
    <property type="evidence" value="ECO:0007669"/>
    <property type="project" value="UniProtKB-EC"/>
</dbReference>
<dbReference type="GO" id="GO:0004371">
    <property type="term" value="F:glycerone kinase activity"/>
    <property type="evidence" value="ECO:0007669"/>
    <property type="project" value="UniProtKB-EC"/>
</dbReference>
<evidence type="ECO:0000259" key="13">
    <source>
        <dbReference type="PROSITE" id="PS51480"/>
    </source>
</evidence>
<evidence type="ECO:0000256" key="2">
    <source>
        <dbReference type="ARBA" id="ARBA00004778"/>
    </source>
</evidence>
<dbReference type="InterPro" id="IPR012734">
    <property type="entry name" value="DhaK_ATP"/>
</dbReference>
<reference evidence="15" key="1">
    <citation type="submission" date="2020-12" db="EMBL/GenBank/DDBJ databases">
        <title>Metabolic potential, ecology and presence of endohyphal bacteria is reflected in genomic diversity of Mucoromycotina.</title>
        <authorList>
            <person name="Muszewska A."/>
            <person name="Okrasinska A."/>
            <person name="Steczkiewicz K."/>
            <person name="Drgas O."/>
            <person name="Orlowska M."/>
            <person name="Perlinska-Lenart U."/>
            <person name="Aleksandrzak-Piekarczyk T."/>
            <person name="Szatraj K."/>
            <person name="Zielenkiewicz U."/>
            <person name="Pilsyk S."/>
            <person name="Malc E."/>
            <person name="Mieczkowski P."/>
            <person name="Kruszewska J.S."/>
            <person name="Biernat P."/>
            <person name="Pawlowska J."/>
        </authorList>
    </citation>
    <scope>NUCLEOTIDE SEQUENCE</scope>
    <source>
        <strain evidence="15">WA0000017839</strain>
    </source>
</reference>
<dbReference type="PANTHER" id="PTHR28629:SF4">
    <property type="entry name" value="TRIOKINASE_FMN CYCLASE"/>
    <property type="match status" value="1"/>
</dbReference>
<dbReference type="PROSITE" id="PS51480">
    <property type="entry name" value="DHAL"/>
    <property type="match status" value="1"/>
</dbReference>
<keyword evidence="5" id="KW-0547">Nucleotide-binding</keyword>
<evidence type="ECO:0000256" key="3">
    <source>
        <dbReference type="ARBA" id="ARBA00008757"/>
    </source>
</evidence>
<evidence type="ECO:0000256" key="5">
    <source>
        <dbReference type="ARBA" id="ARBA00022741"/>
    </source>
</evidence>
<evidence type="ECO:0000313" key="15">
    <source>
        <dbReference type="EMBL" id="KAG2196898.1"/>
    </source>
</evidence>
<evidence type="ECO:0000256" key="6">
    <source>
        <dbReference type="ARBA" id="ARBA00022777"/>
    </source>
</evidence>
<gene>
    <name evidence="15" type="ORF">INT47_005122</name>
</gene>
<dbReference type="SUPFAM" id="SSF101473">
    <property type="entry name" value="DhaL-like"/>
    <property type="match status" value="1"/>
</dbReference>
<dbReference type="Pfam" id="PF02734">
    <property type="entry name" value="Dak2"/>
    <property type="match status" value="1"/>
</dbReference>
<dbReference type="NCBIfam" id="TIGR02361">
    <property type="entry name" value="dak_ATP"/>
    <property type="match status" value="1"/>
</dbReference>
<evidence type="ECO:0000256" key="12">
    <source>
        <dbReference type="PIRSR" id="PIRSR612734-2"/>
    </source>
</evidence>
<comment type="caution">
    <text evidence="15">The sequence shown here is derived from an EMBL/GenBank/DDBJ whole genome shotgun (WGS) entry which is preliminary data.</text>
</comment>
<evidence type="ECO:0000259" key="14">
    <source>
        <dbReference type="PROSITE" id="PS51481"/>
    </source>
</evidence>
<feature type="binding site" evidence="12">
    <location>
        <position position="116"/>
    </location>
    <ligand>
        <name>substrate</name>
    </ligand>
</feature>
<dbReference type="InterPro" id="IPR004007">
    <property type="entry name" value="DhaL_dom"/>
</dbReference>
<proteinExistence type="inferred from homology"/>
<dbReference type="PROSITE" id="PS51481">
    <property type="entry name" value="DHAK"/>
    <property type="match status" value="1"/>
</dbReference>
<dbReference type="InterPro" id="IPR050861">
    <property type="entry name" value="Dihydroxyacetone_Kinase"/>
</dbReference>
<dbReference type="PANTHER" id="PTHR28629">
    <property type="entry name" value="TRIOKINASE/FMN CYCLASE"/>
    <property type="match status" value="1"/>
</dbReference>
<feature type="domain" description="DhaL" evidence="13">
    <location>
        <begin position="383"/>
        <end position="581"/>
    </location>
</feature>
<organism evidence="15 16">
    <name type="scientific">Mucor saturninus</name>
    <dbReference type="NCBI Taxonomy" id="64648"/>
    <lineage>
        <taxon>Eukaryota</taxon>
        <taxon>Fungi</taxon>
        <taxon>Fungi incertae sedis</taxon>
        <taxon>Mucoromycota</taxon>
        <taxon>Mucoromycotina</taxon>
        <taxon>Mucoromycetes</taxon>
        <taxon>Mucorales</taxon>
        <taxon>Mucorineae</taxon>
        <taxon>Mucoraceae</taxon>
        <taxon>Mucor</taxon>
    </lineage>
</organism>
<evidence type="ECO:0000256" key="9">
    <source>
        <dbReference type="ARBA" id="ARBA00047974"/>
    </source>
</evidence>
<dbReference type="OrthoDB" id="1724672at2759"/>
<keyword evidence="4" id="KW-0808">Transferase</keyword>
<dbReference type="FunFam" id="1.25.40.340:FF:000001">
    <property type="entry name" value="Dihydroxyacetone kinase 1"/>
    <property type="match status" value="1"/>
</dbReference>
<dbReference type="AlphaFoldDB" id="A0A8H7UYM0"/>
<dbReference type="FunFam" id="3.40.50.10440:FF:000001">
    <property type="entry name" value="Dihydroxyacetone kinase, DhaK subunit"/>
    <property type="match status" value="1"/>
</dbReference>
<comment type="catalytic activity">
    <reaction evidence="10">
        <text>dihydroxyacetone + ATP = dihydroxyacetone phosphate + ADP + H(+)</text>
        <dbReference type="Rhea" id="RHEA:15773"/>
        <dbReference type="ChEBI" id="CHEBI:15378"/>
        <dbReference type="ChEBI" id="CHEBI:16016"/>
        <dbReference type="ChEBI" id="CHEBI:30616"/>
        <dbReference type="ChEBI" id="CHEBI:57642"/>
        <dbReference type="ChEBI" id="CHEBI:456216"/>
        <dbReference type="EC" id="2.7.1.29"/>
    </reaction>
</comment>
<dbReference type="GO" id="GO:0005524">
    <property type="term" value="F:ATP binding"/>
    <property type="evidence" value="ECO:0007669"/>
    <property type="project" value="UniProtKB-KW"/>
</dbReference>
<dbReference type="Gene3D" id="3.40.50.10440">
    <property type="entry name" value="Dihydroxyacetone kinase, domain 1"/>
    <property type="match status" value="1"/>
</dbReference>
<evidence type="ECO:0000256" key="4">
    <source>
        <dbReference type="ARBA" id="ARBA00022679"/>
    </source>
</evidence>
<protein>
    <submittedName>
        <fullName evidence="15">Uncharacterized protein</fullName>
    </submittedName>
</protein>
<keyword evidence="16" id="KW-1185">Reference proteome</keyword>
<evidence type="ECO:0000256" key="1">
    <source>
        <dbReference type="ARBA" id="ARBA00003264"/>
    </source>
</evidence>
<dbReference type="EMBL" id="JAEPRD010000137">
    <property type="protein sequence ID" value="KAG2196898.1"/>
    <property type="molecule type" value="Genomic_DNA"/>
</dbReference>
<name>A0A8H7UYM0_9FUNG</name>
<dbReference type="Gene3D" id="3.30.1180.20">
    <property type="entry name" value="Dihydroxyacetone kinase, domain 2"/>
    <property type="match status" value="1"/>
</dbReference>
<evidence type="ECO:0000256" key="10">
    <source>
        <dbReference type="ARBA" id="ARBA00048898"/>
    </source>
</evidence>
<dbReference type="GO" id="GO:0005829">
    <property type="term" value="C:cytosol"/>
    <property type="evidence" value="ECO:0007669"/>
    <property type="project" value="TreeGrafter"/>
</dbReference>
<comment type="pathway">
    <text evidence="2">Polyol metabolism; glycerol fermentation; glycerone phosphate from glycerol (oxidative route): step 2/2.</text>
</comment>
<evidence type="ECO:0000256" key="11">
    <source>
        <dbReference type="PIRSR" id="PIRSR612734-1"/>
    </source>
</evidence>
<dbReference type="GO" id="GO:0019588">
    <property type="term" value="P:anaerobic glycerol catabolic process"/>
    <property type="evidence" value="ECO:0007669"/>
    <property type="project" value="UniProtKB-UniPathway"/>
</dbReference>
<comment type="catalytic activity">
    <reaction evidence="9">
        <text>D-glyceraldehyde + ATP = D-glyceraldehyde 3-phosphate + ADP + H(+)</text>
        <dbReference type="Rhea" id="RHEA:13941"/>
        <dbReference type="ChEBI" id="CHEBI:15378"/>
        <dbReference type="ChEBI" id="CHEBI:17378"/>
        <dbReference type="ChEBI" id="CHEBI:30616"/>
        <dbReference type="ChEBI" id="CHEBI:59776"/>
        <dbReference type="ChEBI" id="CHEBI:456216"/>
        <dbReference type="EC" id="2.7.1.28"/>
    </reaction>
</comment>
<feature type="binding site" evidence="12">
    <location>
        <begin position="60"/>
        <end position="63"/>
    </location>
    <ligand>
        <name>substrate</name>
    </ligand>
</feature>
<accession>A0A8H7UYM0</accession>
<dbReference type="Gene3D" id="1.25.40.340">
    <property type="match status" value="1"/>
</dbReference>
<comment type="function">
    <text evidence="1">Catalyzes both the phosphorylation of dihydroxyacetone and of glyceraldehyde.</text>
</comment>
<feature type="domain" description="DhaK" evidence="14">
    <location>
        <begin position="12"/>
        <end position="346"/>
    </location>
</feature>
<dbReference type="Pfam" id="PF02733">
    <property type="entry name" value="Dak1"/>
    <property type="match status" value="1"/>
</dbReference>
<evidence type="ECO:0000256" key="8">
    <source>
        <dbReference type="ARBA" id="ARBA00022840"/>
    </source>
</evidence>
<dbReference type="UniPathway" id="UPA00617">
    <property type="reaction ID" value="UER00669"/>
</dbReference>
<evidence type="ECO:0000256" key="7">
    <source>
        <dbReference type="ARBA" id="ARBA00022798"/>
    </source>
</evidence>
<feature type="active site" description="Tele-hemiaminal-histidine intermediate" evidence="11">
    <location>
        <position position="225"/>
    </location>
</feature>
<dbReference type="SUPFAM" id="SSF82549">
    <property type="entry name" value="DAK1/DegV-like"/>
    <property type="match status" value="1"/>
</dbReference>
<dbReference type="InterPro" id="IPR036117">
    <property type="entry name" value="DhaL_dom_sf"/>
</dbReference>
<evidence type="ECO:0000313" key="16">
    <source>
        <dbReference type="Proteomes" id="UP000603453"/>
    </source>
</evidence>
<comment type="similarity">
    <text evidence="3">Belongs to the dihydroxyacetone kinase (DAK) family.</text>
</comment>
<dbReference type="Proteomes" id="UP000603453">
    <property type="component" value="Unassembled WGS sequence"/>
</dbReference>
<keyword evidence="8" id="KW-0067">ATP-binding</keyword>
<keyword evidence="6" id="KW-0418">Kinase</keyword>
<keyword evidence="7" id="KW-0319">Glycerol metabolism</keyword>